<evidence type="ECO:0000313" key="6">
    <source>
        <dbReference type="Proteomes" id="UP001632037"/>
    </source>
</evidence>
<sequence length="320" mass="36420">MLHRETPSLINRSLLDPFVFPRRPGRKIKVGIDLTDMKAVEQVDTTTRHTCGGMFCDEPGLGKTITMLALILRTKGQATRNVQVRLEIQAEKALDTYLRPRDHSVPAEDLVSSGASLIVVPDPLVEHWKYQIEAHVADGALRAYIDEGNQNLPLNAELVTYDVVVTSFSRLAKEWKLHRPAFSLEKRMPERYGFEGPQRYADGTIRGEVSSLLTVIWVRVIVDEGHKLGRQTPTNLMRMARLLSAERRWVMTGTPTPNTLQSADLRFMHGLLVFLRNKPYGQPDGRAWTKAIARPFEQNQPIGFYRLQSLLSRIMMRHTK</sequence>
<gene>
    <name evidence="5" type="ORF">V7S43_001618</name>
</gene>
<dbReference type="Proteomes" id="UP001632037">
    <property type="component" value="Unassembled WGS sequence"/>
</dbReference>
<dbReference type="CDD" id="cd18008">
    <property type="entry name" value="DEXDc_SHPRH-like"/>
    <property type="match status" value="1"/>
</dbReference>
<dbReference type="InterPro" id="IPR014001">
    <property type="entry name" value="Helicase_ATP-bd"/>
</dbReference>
<dbReference type="Pfam" id="PF00176">
    <property type="entry name" value="SNF2-rel_dom"/>
    <property type="match status" value="1"/>
</dbReference>
<evidence type="ECO:0000259" key="4">
    <source>
        <dbReference type="PROSITE" id="PS51192"/>
    </source>
</evidence>
<dbReference type="PANTHER" id="PTHR45626:SF14">
    <property type="entry name" value="ATP-DEPENDENT DNA HELICASE (EUROFUNG)"/>
    <property type="match status" value="1"/>
</dbReference>
<protein>
    <recommendedName>
        <fullName evidence="4">Helicase ATP-binding domain-containing protein</fullName>
    </recommendedName>
</protein>
<keyword evidence="3" id="KW-0067">ATP-binding</keyword>
<evidence type="ECO:0000256" key="2">
    <source>
        <dbReference type="ARBA" id="ARBA00022801"/>
    </source>
</evidence>
<dbReference type="GO" id="GO:0016787">
    <property type="term" value="F:hydrolase activity"/>
    <property type="evidence" value="ECO:0007669"/>
    <property type="project" value="UniProtKB-KW"/>
</dbReference>
<evidence type="ECO:0000313" key="5">
    <source>
        <dbReference type="EMBL" id="KAL3673931.1"/>
    </source>
</evidence>
<dbReference type="SUPFAM" id="SSF52540">
    <property type="entry name" value="P-loop containing nucleoside triphosphate hydrolases"/>
    <property type="match status" value="1"/>
</dbReference>
<keyword evidence="2" id="KW-0378">Hydrolase</keyword>
<organism evidence="5 6">
    <name type="scientific">Phytophthora oleae</name>
    <dbReference type="NCBI Taxonomy" id="2107226"/>
    <lineage>
        <taxon>Eukaryota</taxon>
        <taxon>Sar</taxon>
        <taxon>Stramenopiles</taxon>
        <taxon>Oomycota</taxon>
        <taxon>Peronosporomycetes</taxon>
        <taxon>Peronosporales</taxon>
        <taxon>Peronosporaceae</taxon>
        <taxon>Phytophthora</taxon>
    </lineage>
</organism>
<accession>A0ABD3G7P7</accession>
<dbReference type="InterPro" id="IPR050628">
    <property type="entry name" value="SNF2_RAD54_helicase_TF"/>
</dbReference>
<reference evidence="5 6" key="1">
    <citation type="submission" date="2024-09" db="EMBL/GenBank/DDBJ databases">
        <title>Genome sequencing and assembly of Phytophthora oleae, isolate VK10A, causative agent of rot of olive drupes.</title>
        <authorList>
            <person name="Conti Taguali S."/>
            <person name="Riolo M."/>
            <person name="La Spada F."/>
            <person name="Cacciola S.O."/>
            <person name="Dionisio G."/>
        </authorList>
    </citation>
    <scope>NUCLEOTIDE SEQUENCE [LARGE SCALE GENOMIC DNA]</scope>
    <source>
        <strain evidence="5 6">VK10A</strain>
    </source>
</reference>
<dbReference type="Gene3D" id="3.40.50.10810">
    <property type="entry name" value="Tandem AAA-ATPase domain"/>
    <property type="match status" value="2"/>
</dbReference>
<dbReference type="PANTHER" id="PTHR45626">
    <property type="entry name" value="TRANSCRIPTION TERMINATION FACTOR 2-RELATED"/>
    <property type="match status" value="1"/>
</dbReference>
<name>A0ABD3G7P7_9STRA</name>
<dbReference type="AlphaFoldDB" id="A0ABD3G7P7"/>
<proteinExistence type="predicted"/>
<comment type="caution">
    <text evidence="5">The sequence shown here is derived from an EMBL/GenBank/DDBJ whole genome shotgun (WGS) entry which is preliminary data.</text>
</comment>
<keyword evidence="6" id="KW-1185">Reference proteome</keyword>
<dbReference type="InterPro" id="IPR038718">
    <property type="entry name" value="SNF2-like_sf"/>
</dbReference>
<dbReference type="PROSITE" id="PS51192">
    <property type="entry name" value="HELICASE_ATP_BIND_1"/>
    <property type="match status" value="1"/>
</dbReference>
<keyword evidence="1" id="KW-0547">Nucleotide-binding</keyword>
<dbReference type="GO" id="GO:0005524">
    <property type="term" value="F:ATP binding"/>
    <property type="evidence" value="ECO:0007669"/>
    <property type="project" value="UniProtKB-KW"/>
</dbReference>
<evidence type="ECO:0000256" key="3">
    <source>
        <dbReference type="ARBA" id="ARBA00022840"/>
    </source>
</evidence>
<evidence type="ECO:0000256" key="1">
    <source>
        <dbReference type="ARBA" id="ARBA00022741"/>
    </source>
</evidence>
<dbReference type="InterPro" id="IPR000330">
    <property type="entry name" value="SNF2_N"/>
</dbReference>
<dbReference type="SMART" id="SM00487">
    <property type="entry name" value="DEXDc"/>
    <property type="match status" value="1"/>
</dbReference>
<feature type="domain" description="Helicase ATP-binding" evidence="4">
    <location>
        <begin position="44"/>
        <end position="273"/>
    </location>
</feature>
<dbReference type="EMBL" id="JBIMZQ010000002">
    <property type="protein sequence ID" value="KAL3673931.1"/>
    <property type="molecule type" value="Genomic_DNA"/>
</dbReference>
<dbReference type="InterPro" id="IPR027417">
    <property type="entry name" value="P-loop_NTPase"/>
</dbReference>